<evidence type="ECO:0000256" key="7">
    <source>
        <dbReference type="RuleBase" id="RU003879"/>
    </source>
</evidence>
<evidence type="ECO:0000313" key="8">
    <source>
        <dbReference type="EMBL" id="SJZ36212.1"/>
    </source>
</evidence>
<organism evidence="8 9">
    <name type="scientific">Sediminibacterium ginsengisoli</name>
    <dbReference type="NCBI Taxonomy" id="413434"/>
    <lineage>
        <taxon>Bacteria</taxon>
        <taxon>Pseudomonadati</taxon>
        <taxon>Bacteroidota</taxon>
        <taxon>Chitinophagia</taxon>
        <taxon>Chitinophagales</taxon>
        <taxon>Chitinophagaceae</taxon>
        <taxon>Sediminibacterium</taxon>
    </lineage>
</organism>
<evidence type="ECO:0000256" key="4">
    <source>
        <dbReference type="ARBA" id="ARBA00022692"/>
    </source>
</evidence>
<evidence type="ECO:0000256" key="2">
    <source>
        <dbReference type="ARBA" id="ARBA00005811"/>
    </source>
</evidence>
<proteinExistence type="inferred from homology"/>
<dbReference type="GO" id="GO:0005886">
    <property type="term" value="C:plasma membrane"/>
    <property type="evidence" value="ECO:0007669"/>
    <property type="project" value="UniProtKB-SubCell"/>
</dbReference>
<dbReference type="EMBL" id="FUWH01000001">
    <property type="protein sequence ID" value="SJZ36212.1"/>
    <property type="molecule type" value="Genomic_DNA"/>
</dbReference>
<sequence>MGRAKLPRKSTNIDMTAMCDVAFLLLSFFILTTKFKPAEAIAVTQPNSVSSQVAPEKDFVLITIDKDGKVFLTMDDEQKKEVVANALNSTQNLGLNVAAFKKSGFFGAPFTSLASFLSIPEEQRKGDKLPGISVKDTANNELVTWMRLIKDAYMGQKEPAILLKGDNAAKFPAFKAVVDAFKKNDILKFQMVTTPKGVPEGTELYKQAMRGVKREE</sequence>
<dbReference type="Proteomes" id="UP000190888">
    <property type="component" value="Unassembled WGS sequence"/>
</dbReference>
<gene>
    <name evidence="8" type="ORF">SAMN04488132_101385</name>
</gene>
<keyword evidence="7" id="KW-0653">Protein transport</keyword>
<keyword evidence="3" id="KW-1003">Cell membrane</keyword>
<dbReference type="InterPro" id="IPR003400">
    <property type="entry name" value="ExbD"/>
</dbReference>
<protein>
    <submittedName>
        <fullName evidence="8">Biopolymer transport protein ExbD/TolR</fullName>
    </submittedName>
</protein>
<comment type="similarity">
    <text evidence="2 7">Belongs to the ExbD/TolR family.</text>
</comment>
<keyword evidence="9" id="KW-1185">Reference proteome</keyword>
<keyword evidence="7" id="KW-0813">Transport</keyword>
<dbReference type="STRING" id="413434.SAMN04488132_101385"/>
<dbReference type="Pfam" id="PF02472">
    <property type="entry name" value="ExbD"/>
    <property type="match status" value="1"/>
</dbReference>
<keyword evidence="6" id="KW-0472">Membrane</keyword>
<accession>A0A1T4K175</accession>
<keyword evidence="5" id="KW-1133">Transmembrane helix</keyword>
<dbReference type="GO" id="GO:0015031">
    <property type="term" value="P:protein transport"/>
    <property type="evidence" value="ECO:0007669"/>
    <property type="project" value="UniProtKB-KW"/>
</dbReference>
<dbReference type="RefSeq" id="WP_078829730.1">
    <property type="nucleotide sequence ID" value="NZ_FUWH01000001.1"/>
</dbReference>
<evidence type="ECO:0000313" key="9">
    <source>
        <dbReference type="Proteomes" id="UP000190888"/>
    </source>
</evidence>
<name>A0A1T4K175_9BACT</name>
<dbReference type="GO" id="GO:0022857">
    <property type="term" value="F:transmembrane transporter activity"/>
    <property type="evidence" value="ECO:0007669"/>
    <property type="project" value="InterPro"/>
</dbReference>
<evidence type="ECO:0000256" key="6">
    <source>
        <dbReference type="ARBA" id="ARBA00023136"/>
    </source>
</evidence>
<comment type="subcellular location">
    <subcellularLocation>
        <location evidence="1">Cell membrane</location>
        <topology evidence="1">Single-pass membrane protein</topology>
    </subcellularLocation>
    <subcellularLocation>
        <location evidence="7">Cell membrane</location>
        <topology evidence="7">Single-pass type II membrane protein</topology>
    </subcellularLocation>
</comment>
<dbReference type="PANTHER" id="PTHR30558">
    <property type="entry name" value="EXBD MEMBRANE COMPONENT OF PMF-DRIVEN MACROMOLECULE IMPORT SYSTEM"/>
    <property type="match status" value="1"/>
</dbReference>
<keyword evidence="4 7" id="KW-0812">Transmembrane</keyword>
<dbReference type="PANTHER" id="PTHR30558:SF3">
    <property type="entry name" value="BIOPOLYMER TRANSPORT PROTEIN EXBD-RELATED"/>
    <property type="match status" value="1"/>
</dbReference>
<dbReference type="AlphaFoldDB" id="A0A1T4K175"/>
<evidence type="ECO:0000256" key="3">
    <source>
        <dbReference type="ARBA" id="ARBA00022475"/>
    </source>
</evidence>
<evidence type="ECO:0000256" key="1">
    <source>
        <dbReference type="ARBA" id="ARBA00004162"/>
    </source>
</evidence>
<dbReference type="OrthoDB" id="9793581at2"/>
<reference evidence="8 9" key="1">
    <citation type="submission" date="2017-02" db="EMBL/GenBank/DDBJ databases">
        <authorList>
            <person name="Peterson S.W."/>
        </authorList>
    </citation>
    <scope>NUCLEOTIDE SEQUENCE [LARGE SCALE GENOMIC DNA]</scope>
    <source>
        <strain evidence="8 9">DSM 22335</strain>
    </source>
</reference>
<evidence type="ECO:0000256" key="5">
    <source>
        <dbReference type="ARBA" id="ARBA00022989"/>
    </source>
</evidence>